<proteinExistence type="predicted"/>
<organism evidence="3 4">
    <name type="scientific">Mucilaginibacter frigoritolerans</name>
    <dbReference type="NCBI Taxonomy" id="652788"/>
    <lineage>
        <taxon>Bacteria</taxon>
        <taxon>Pseudomonadati</taxon>
        <taxon>Bacteroidota</taxon>
        <taxon>Sphingobacteriia</taxon>
        <taxon>Sphingobacteriales</taxon>
        <taxon>Sphingobacteriaceae</taxon>
        <taxon>Mucilaginibacter</taxon>
    </lineage>
</organism>
<gene>
    <name evidence="3" type="ORF">JN11_01595</name>
</gene>
<evidence type="ECO:0000256" key="1">
    <source>
        <dbReference type="SAM" id="Coils"/>
    </source>
</evidence>
<feature type="coiled-coil region" evidence="1">
    <location>
        <begin position="232"/>
        <end position="266"/>
    </location>
</feature>
<feature type="chain" id="PRO_5022177900" description="Outer membrane protein with beta-barrel domain" evidence="2">
    <location>
        <begin position="21"/>
        <end position="495"/>
    </location>
</feature>
<keyword evidence="2" id="KW-0732">Signal</keyword>
<dbReference type="Proteomes" id="UP000317010">
    <property type="component" value="Unassembled WGS sequence"/>
</dbReference>
<sequence>MKKKLLLAISAMILAHWCNAQSVTSPTVTLHGSYITTGDVSVNPYLERAAKPTDSSIHFRIKKGTKFYVNQQITVGNTITGYVVTVWDFNDTDTVHENFYASLRQAQKGRTATNDSTLAAKLATKKEAIKSNVADSAAAAKKADTLKVNLANAQKMVSSASTKLLTTALKVNAEKTLAPKPVGNSPKPVAKPEVANFVDAQTKLKLGDAAPSIKANLISAVLKLSVIPDTTLANSKAEYVAFKKQYDDLKSELDEATREVDTKTKTLLGLRSDLQQTKAAAVAAAQTNTPLADPNIYKRTKEQLGEKADTPADPASPYAAFADLEYVNSWGNGWSFFMSAQDFSANSVVFYPTSYTFTWGFLTLPIKLRFDNSLSGGRFNFEQNLNFGLTAGIKQQLQRIDDVSLNYLGGLSVVNVPLNNASTAPAGTATSTAAVSLSGGVMFQYAKFQMGVFIGWDFAGDHAYQFSYQGRPWLGFAIGLSLFGASQTTATAQSQ</sequence>
<keyword evidence="4" id="KW-1185">Reference proteome</keyword>
<dbReference type="RefSeq" id="WP_144911407.1">
    <property type="nucleotide sequence ID" value="NZ_VLLI01000004.1"/>
</dbReference>
<dbReference type="OrthoDB" id="1158431at2"/>
<evidence type="ECO:0000256" key="2">
    <source>
        <dbReference type="SAM" id="SignalP"/>
    </source>
</evidence>
<comment type="caution">
    <text evidence="3">The sequence shown here is derived from an EMBL/GenBank/DDBJ whole genome shotgun (WGS) entry which is preliminary data.</text>
</comment>
<evidence type="ECO:0000313" key="3">
    <source>
        <dbReference type="EMBL" id="TWJ01444.1"/>
    </source>
</evidence>
<dbReference type="EMBL" id="VLLI01000004">
    <property type="protein sequence ID" value="TWJ01444.1"/>
    <property type="molecule type" value="Genomic_DNA"/>
</dbReference>
<accession>A0A562U6T1</accession>
<name>A0A562U6T1_9SPHI</name>
<evidence type="ECO:0008006" key="5">
    <source>
        <dbReference type="Google" id="ProtNLM"/>
    </source>
</evidence>
<dbReference type="AlphaFoldDB" id="A0A562U6T1"/>
<reference evidence="3 4" key="1">
    <citation type="submission" date="2019-07" db="EMBL/GenBank/DDBJ databases">
        <title>Genomic Encyclopedia of Archaeal and Bacterial Type Strains, Phase II (KMG-II): from individual species to whole genera.</title>
        <authorList>
            <person name="Goeker M."/>
        </authorList>
    </citation>
    <scope>NUCLEOTIDE SEQUENCE [LARGE SCALE GENOMIC DNA]</scope>
    <source>
        <strain evidence="3 4">ATCC BAA-1854</strain>
    </source>
</reference>
<keyword evidence="1" id="KW-0175">Coiled coil</keyword>
<feature type="signal peptide" evidence="2">
    <location>
        <begin position="1"/>
        <end position="20"/>
    </location>
</feature>
<evidence type="ECO:0000313" key="4">
    <source>
        <dbReference type="Proteomes" id="UP000317010"/>
    </source>
</evidence>
<protein>
    <recommendedName>
        <fullName evidence="5">Outer membrane protein with beta-barrel domain</fullName>
    </recommendedName>
</protein>